<accession>A0AAD7X8F4</accession>
<dbReference type="AlphaFoldDB" id="A0AAD7X8F4"/>
<organism evidence="4 5">
    <name type="scientific">Trametes cubensis</name>
    <dbReference type="NCBI Taxonomy" id="1111947"/>
    <lineage>
        <taxon>Eukaryota</taxon>
        <taxon>Fungi</taxon>
        <taxon>Dikarya</taxon>
        <taxon>Basidiomycota</taxon>
        <taxon>Agaricomycotina</taxon>
        <taxon>Agaricomycetes</taxon>
        <taxon>Polyporales</taxon>
        <taxon>Polyporaceae</taxon>
        <taxon>Trametes</taxon>
    </lineage>
</organism>
<dbReference type="EMBL" id="JAPEVG010000151">
    <property type="protein sequence ID" value="KAJ8480898.1"/>
    <property type="molecule type" value="Genomic_DNA"/>
</dbReference>
<comment type="cofactor">
    <cofactor evidence="1">
        <name>a divalent metal cation</name>
        <dbReference type="ChEBI" id="CHEBI:60240"/>
    </cofactor>
</comment>
<dbReference type="GO" id="GO:0046872">
    <property type="term" value="F:metal ion binding"/>
    <property type="evidence" value="ECO:0007669"/>
    <property type="project" value="UniProtKB-KW"/>
</dbReference>
<gene>
    <name evidence="4" type="ORF">ONZ51_g6363</name>
</gene>
<protein>
    <recommendedName>
        <fullName evidence="3">DDE Tnp4 domain-containing protein</fullName>
    </recommendedName>
</protein>
<evidence type="ECO:0000256" key="1">
    <source>
        <dbReference type="ARBA" id="ARBA00001968"/>
    </source>
</evidence>
<sequence length="410" mass="46591">MAFYSSDSDDEYEDELEEIALLAAAAVIVGIEGLHEDRAASRLPSQRYLRRPRLLPNPRQNTPWQVLYDSQDDRAFITTMGIDCATFRYVLQNGFARRWNTSPIPRADTNPHGAPRRGRRSLTAEGALGLVYHYITSAMSDTALQQIFALVPTTLSRYRRFALEILRDTLRQLPDAKIEWWTSLEECEEDTNLIVARHPRLRGAIGGIEGMDLIMAESDDPGIENATYNGWLHSHCTSCVLVFSPKGPLKTAVYNAPGSWHDAKGTRPIYDKLQDNTPPGYFLVADTDFPRGTDAVAGRIHAPLETGAQLPQDPDEREELLARNRELVSYGRQTAKWGVRQLRAGFGRLRLPLDINDPVGRANLLEISTVYMRIWQEAEDDDIWEDFENVTFGELRRRDRVARFHHVVME</sequence>
<dbReference type="Proteomes" id="UP001215151">
    <property type="component" value="Unassembled WGS sequence"/>
</dbReference>
<evidence type="ECO:0000313" key="4">
    <source>
        <dbReference type="EMBL" id="KAJ8480898.1"/>
    </source>
</evidence>
<name>A0AAD7X8F4_9APHY</name>
<dbReference type="PANTHER" id="PTHR48471:SF1">
    <property type="entry name" value="DDE TNP4 DOMAIN-CONTAINING PROTEIN"/>
    <property type="match status" value="1"/>
</dbReference>
<dbReference type="InterPro" id="IPR027806">
    <property type="entry name" value="HARBI1_dom"/>
</dbReference>
<evidence type="ECO:0000256" key="2">
    <source>
        <dbReference type="ARBA" id="ARBA00022723"/>
    </source>
</evidence>
<keyword evidence="5" id="KW-1185">Reference proteome</keyword>
<dbReference type="Pfam" id="PF13359">
    <property type="entry name" value="DDE_Tnp_4"/>
    <property type="match status" value="1"/>
</dbReference>
<keyword evidence="2" id="KW-0479">Metal-binding</keyword>
<proteinExistence type="predicted"/>
<dbReference type="PANTHER" id="PTHR48471">
    <property type="entry name" value="DDE TNP4 DOMAIN-CONTAINING PROTEIN"/>
    <property type="match status" value="1"/>
</dbReference>
<comment type="caution">
    <text evidence="4">The sequence shown here is derived from an EMBL/GenBank/DDBJ whole genome shotgun (WGS) entry which is preliminary data.</text>
</comment>
<evidence type="ECO:0000259" key="3">
    <source>
        <dbReference type="Pfam" id="PF13359"/>
    </source>
</evidence>
<feature type="domain" description="DDE Tnp4" evidence="3">
    <location>
        <begin position="221"/>
        <end position="355"/>
    </location>
</feature>
<reference evidence="4" key="1">
    <citation type="submission" date="2022-11" db="EMBL/GenBank/DDBJ databases">
        <title>Genome Sequence of Cubamyces cubensis.</title>
        <authorList>
            <person name="Buettner E."/>
        </authorList>
    </citation>
    <scope>NUCLEOTIDE SEQUENCE</scope>
    <source>
        <strain evidence="4">MPL-01</strain>
    </source>
</reference>
<evidence type="ECO:0000313" key="5">
    <source>
        <dbReference type="Proteomes" id="UP001215151"/>
    </source>
</evidence>